<dbReference type="Gene3D" id="4.10.860.10">
    <property type="entry name" value="UVR domain"/>
    <property type="match status" value="1"/>
</dbReference>
<keyword evidence="3" id="KW-0742">SOS response</keyword>
<evidence type="ECO:0000256" key="2">
    <source>
        <dbReference type="ARBA" id="ARBA00022881"/>
    </source>
</evidence>
<sequence>MKDIMELGAATQEASKRKSKAVPLSKVADNSQEYKVLSPQELEKLILALENEMYQHAQNLEFEQAAAKRDQIEEYRKQFIVNS</sequence>
<evidence type="ECO:0000256" key="1">
    <source>
        <dbReference type="ARBA" id="ARBA00022769"/>
    </source>
</evidence>
<feature type="domain" description="UVR" evidence="4">
    <location>
        <begin position="43"/>
        <end position="78"/>
    </location>
</feature>
<keyword evidence="3" id="KW-0227">DNA damage</keyword>
<dbReference type="InterPro" id="IPR001943">
    <property type="entry name" value="UVR_dom"/>
</dbReference>
<dbReference type="EMBL" id="BBSC01000010">
    <property type="protein sequence ID" value="GAM77678.1"/>
    <property type="molecule type" value="Genomic_DNA"/>
</dbReference>
<dbReference type="PROSITE" id="PS50151">
    <property type="entry name" value="UVR"/>
    <property type="match status" value="1"/>
</dbReference>
<evidence type="ECO:0000256" key="3">
    <source>
        <dbReference type="ARBA" id="ARBA00023236"/>
    </source>
</evidence>
<dbReference type="GO" id="GO:0006281">
    <property type="term" value="P:DNA repair"/>
    <property type="evidence" value="ECO:0007669"/>
    <property type="project" value="UniProtKB-KW"/>
</dbReference>
<keyword evidence="2" id="KW-0234">DNA repair</keyword>
<evidence type="ECO:0000259" key="4">
    <source>
        <dbReference type="PROSITE" id="PS50151"/>
    </source>
</evidence>
<gene>
    <name evidence="5" type="ORF">JCM19241_4342</name>
</gene>
<dbReference type="InterPro" id="IPR036876">
    <property type="entry name" value="UVR_dom_sf"/>
</dbReference>
<dbReference type="Pfam" id="PF02151">
    <property type="entry name" value="UVR"/>
    <property type="match status" value="1"/>
</dbReference>
<name>A0A0B8QRM2_9VIBR</name>
<dbReference type="Proteomes" id="UP000031666">
    <property type="component" value="Unassembled WGS sequence"/>
</dbReference>
<evidence type="ECO:0000313" key="6">
    <source>
        <dbReference type="Proteomes" id="UP000031666"/>
    </source>
</evidence>
<dbReference type="SUPFAM" id="SSF46600">
    <property type="entry name" value="C-terminal UvrC-binding domain of UvrB"/>
    <property type="match status" value="1"/>
</dbReference>
<dbReference type="GO" id="GO:0004518">
    <property type="term" value="F:nuclease activity"/>
    <property type="evidence" value="ECO:0007669"/>
    <property type="project" value="UniProtKB-KW"/>
</dbReference>
<protein>
    <submittedName>
        <fullName evidence="5">Excinuclease ABC subunit B</fullName>
    </submittedName>
</protein>
<reference evidence="5 6" key="1">
    <citation type="submission" date="2015-01" db="EMBL/GenBank/DDBJ databases">
        <title>Vibrio sp. C94 JCM 19241 whole genome shotgun sequence.</title>
        <authorList>
            <person name="Sawabe T."/>
            <person name="Meirelles P."/>
            <person name="Feng G."/>
            <person name="Sayaka M."/>
            <person name="Hattori M."/>
            <person name="Ohkuma M."/>
        </authorList>
    </citation>
    <scope>NUCLEOTIDE SEQUENCE [LARGE SCALE GENOMIC DNA]</scope>
    <source>
        <strain evidence="6">JCM 19241</strain>
    </source>
</reference>
<evidence type="ECO:0000313" key="5">
    <source>
        <dbReference type="EMBL" id="GAM77678.1"/>
    </source>
</evidence>
<dbReference type="AlphaFoldDB" id="A0A0B8QRM2"/>
<organism evidence="5 6">
    <name type="scientific">Vibrio ishigakensis</name>
    <dbReference type="NCBI Taxonomy" id="1481914"/>
    <lineage>
        <taxon>Bacteria</taxon>
        <taxon>Pseudomonadati</taxon>
        <taxon>Pseudomonadota</taxon>
        <taxon>Gammaproteobacteria</taxon>
        <taxon>Vibrionales</taxon>
        <taxon>Vibrionaceae</taxon>
        <taxon>Vibrio</taxon>
    </lineage>
</organism>
<keyword evidence="1" id="KW-0228">DNA excision</keyword>
<comment type="caution">
    <text evidence="5">The sequence shown here is derived from an EMBL/GenBank/DDBJ whole genome shotgun (WGS) entry which is preliminary data.</text>
</comment>
<dbReference type="GO" id="GO:0009432">
    <property type="term" value="P:SOS response"/>
    <property type="evidence" value="ECO:0007669"/>
    <property type="project" value="UniProtKB-KW"/>
</dbReference>
<keyword evidence="2" id="KW-0267">Excision nuclease</keyword>
<reference evidence="5 6" key="2">
    <citation type="submission" date="2015-01" db="EMBL/GenBank/DDBJ databases">
        <authorList>
            <consortium name="NBRP consortium"/>
            <person name="Sawabe T."/>
            <person name="Meirelles P."/>
            <person name="Feng G."/>
            <person name="Sayaka M."/>
            <person name="Hattori M."/>
            <person name="Ohkuma M."/>
        </authorList>
    </citation>
    <scope>NUCLEOTIDE SEQUENCE [LARGE SCALE GENOMIC DNA]</scope>
    <source>
        <strain evidence="6">JCM 19241</strain>
    </source>
</reference>
<dbReference type="STRING" id="1481914.JCM19241_4342"/>
<proteinExistence type="predicted"/>
<accession>A0A0B8QRM2</accession>